<feature type="region of interest" description="Disordered" evidence="1">
    <location>
        <begin position="1"/>
        <end position="25"/>
    </location>
</feature>
<evidence type="ECO:0000256" key="1">
    <source>
        <dbReference type="SAM" id="MobiDB-lite"/>
    </source>
</evidence>
<reference evidence="3" key="1">
    <citation type="journal article" date="2015" name="Nat. Genet.">
        <title>The genome and transcriptome of the zoonotic hookworm Ancylostoma ceylanicum identify infection-specific gene families.</title>
        <authorList>
            <person name="Schwarz E.M."/>
            <person name="Hu Y."/>
            <person name="Antoshechkin I."/>
            <person name="Miller M.M."/>
            <person name="Sternberg P.W."/>
            <person name="Aroian R.V."/>
        </authorList>
    </citation>
    <scope>NUCLEOTIDE SEQUENCE</scope>
    <source>
        <strain evidence="3">HY135</strain>
    </source>
</reference>
<dbReference type="AlphaFoldDB" id="A0A016VR83"/>
<evidence type="ECO:0000313" key="3">
    <source>
        <dbReference type="Proteomes" id="UP000024635"/>
    </source>
</evidence>
<proteinExistence type="predicted"/>
<sequence>MRREPSLRGSSRSRRDSAAAMLRNRKRNPSIFLRRTVQDEESTFGNCAISHIRSVERQSSCWQRHEYIDCWRLNRSYFPSDLNAMHDIKPRHSKQIFQCN</sequence>
<dbReference type="EMBL" id="JARK01001341">
    <property type="protein sequence ID" value="EYC30039.1"/>
    <property type="molecule type" value="Genomic_DNA"/>
</dbReference>
<evidence type="ECO:0000313" key="2">
    <source>
        <dbReference type="EMBL" id="EYC30039.1"/>
    </source>
</evidence>
<keyword evidence="3" id="KW-1185">Reference proteome</keyword>
<name>A0A016VR83_9BILA</name>
<accession>A0A016VR83</accession>
<dbReference type="Proteomes" id="UP000024635">
    <property type="component" value="Unassembled WGS sequence"/>
</dbReference>
<organism evidence="2 3">
    <name type="scientific">Ancylostoma ceylanicum</name>
    <dbReference type="NCBI Taxonomy" id="53326"/>
    <lineage>
        <taxon>Eukaryota</taxon>
        <taxon>Metazoa</taxon>
        <taxon>Ecdysozoa</taxon>
        <taxon>Nematoda</taxon>
        <taxon>Chromadorea</taxon>
        <taxon>Rhabditida</taxon>
        <taxon>Rhabditina</taxon>
        <taxon>Rhabditomorpha</taxon>
        <taxon>Strongyloidea</taxon>
        <taxon>Ancylostomatidae</taxon>
        <taxon>Ancylostomatinae</taxon>
        <taxon>Ancylostoma</taxon>
    </lineage>
</organism>
<comment type="caution">
    <text evidence="2">The sequence shown here is derived from an EMBL/GenBank/DDBJ whole genome shotgun (WGS) entry which is preliminary data.</text>
</comment>
<gene>
    <name evidence="2" type="primary">Acey_s0005.g2412</name>
    <name evidence="2" type="ORF">Y032_0005g2412</name>
</gene>
<protein>
    <submittedName>
        <fullName evidence="2">Uncharacterized protein</fullName>
    </submittedName>
</protein>